<name>A0A0A9DWU8_ARUDO</name>
<dbReference type="AlphaFoldDB" id="A0A0A9DWU8"/>
<reference evidence="1" key="1">
    <citation type="submission" date="2014-09" db="EMBL/GenBank/DDBJ databases">
        <authorList>
            <person name="Magalhaes I.L.F."/>
            <person name="Oliveira U."/>
            <person name="Santos F.R."/>
            <person name="Vidigal T.H.D.A."/>
            <person name="Brescovit A.D."/>
            <person name="Santos A.J."/>
        </authorList>
    </citation>
    <scope>NUCLEOTIDE SEQUENCE</scope>
    <source>
        <tissue evidence="1">Shoot tissue taken approximately 20 cm above the soil surface</tissue>
    </source>
</reference>
<accession>A0A0A9DWU8</accession>
<protein>
    <submittedName>
        <fullName evidence="1">Uncharacterized protein</fullName>
    </submittedName>
</protein>
<evidence type="ECO:0000313" key="1">
    <source>
        <dbReference type="EMBL" id="JAD93044.1"/>
    </source>
</evidence>
<dbReference type="EMBL" id="GBRH01204851">
    <property type="protein sequence ID" value="JAD93044.1"/>
    <property type="molecule type" value="Transcribed_RNA"/>
</dbReference>
<organism evidence="1">
    <name type="scientific">Arundo donax</name>
    <name type="common">Giant reed</name>
    <name type="synonym">Donax arundinaceus</name>
    <dbReference type="NCBI Taxonomy" id="35708"/>
    <lineage>
        <taxon>Eukaryota</taxon>
        <taxon>Viridiplantae</taxon>
        <taxon>Streptophyta</taxon>
        <taxon>Embryophyta</taxon>
        <taxon>Tracheophyta</taxon>
        <taxon>Spermatophyta</taxon>
        <taxon>Magnoliopsida</taxon>
        <taxon>Liliopsida</taxon>
        <taxon>Poales</taxon>
        <taxon>Poaceae</taxon>
        <taxon>PACMAD clade</taxon>
        <taxon>Arundinoideae</taxon>
        <taxon>Arundineae</taxon>
        <taxon>Arundo</taxon>
    </lineage>
</organism>
<proteinExistence type="predicted"/>
<reference evidence="1" key="2">
    <citation type="journal article" date="2015" name="Data Brief">
        <title>Shoot transcriptome of the giant reed, Arundo donax.</title>
        <authorList>
            <person name="Barrero R.A."/>
            <person name="Guerrero F.D."/>
            <person name="Moolhuijzen P."/>
            <person name="Goolsby J.A."/>
            <person name="Tidwell J."/>
            <person name="Bellgard S.E."/>
            <person name="Bellgard M.I."/>
        </authorList>
    </citation>
    <scope>NUCLEOTIDE SEQUENCE</scope>
    <source>
        <tissue evidence="1">Shoot tissue taken approximately 20 cm above the soil surface</tissue>
    </source>
</reference>
<sequence>MFITTENSYTRTKEYYDFISDENALYISIFLASVHPVLEFLSLVSVLPSHLCYLCWVT</sequence>